<dbReference type="GO" id="GO:0032259">
    <property type="term" value="P:methylation"/>
    <property type="evidence" value="ECO:0007669"/>
    <property type="project" value="UniProtKB-KW"/>
</dbReference>
<dbReference type="GO" id="GO:0008757">
    <property type="term" value="F:S-adenosylmethionine-dependent methyltransferase activity"/>
    <property type="evidence" value="ECO:0007669"/>
    <property type="project" value="InterPro"/>
</dbReference>
<evidence type="ECO:0000313" key="5">
    <source>
        <dbReference type="EMBL" id="MBH1939741.1"/>
    </source>
</evidence>
<dbReference type="CDD" id="cd02440">
    <property type="entry name" value="AdoMet_MTases"/>
    <property type="match status" value="1"/>
</dbReference>
<dbReference type="PANTHER" id="PTHR44942">
    <property type="entry name" value="METHYLTRANSF_11 DOMAIN-CONTAINING PROTEIN"/>
    <property type="match status" value="1"/>
</dbReference>
<dbReference type="RefSeq" id="WP_197659974.1">
    <property type="nucleotide sequence ID" value="NZ_JAEAGR010000002.1"/>
</dbReference>
<dbReference type="InterPro" id="IPR051052">
    <property type="entry name" value="Diverse_substrate_MTase"/>
</dbReference>
<gene>
    <name evidence="5" type="ORF">I5677_02385</name>
</gene>
<dbReference type="Gene3D" id="3.40.50.150">
    <property type="entry name" value="Vaccinia Virus protein VP39"/>
    <property type="match status" value="1"/>
</dbReference>
<evidence type="ECO:0000259" key="4">
    <source>
        <dbReference type="Pfam" id="PF08241"/>
    </source>
</evidence>
<dbReference type="Pfam" id="PF08241">
    <property type="entry name" value="Methyltransf_11"/>
    <property type="match status" value="1"/>
</dbReference>
<dbReference type="InterPro" id="IPR029063">
    <property type="entry name" value="SAM-dependent_MTases_sf"/>
</dbReference>
<keyword evidence="6" id="KW-1185">Reference proteome</keyword>
<sequence length="262" mass="30302">MKLSYIDNGKEFDWGKTSKDYATYRDIYSELFYEKLHCLGIGRKGQRILDLGTGTGVLPRNMYKYGAEYVGTDISANQIEEAMRLSKELDLSISWKVCPAENTGLSDNSFDAITAIQCWWYFDTSRIIPEVIRLLKPQGRLAIITVNWLPEEDEIAKRTEELVLKYNPAWKGANYQREKLSVPKWLDNQFSVTTLHTYDDYLTFSREKWAGRIRACRGIGASLNKETVNQFNEEHMNLLLKIAPSEFEILHQVIIQILRVEG</sequence>
<dbReference type="EMBL" id="JAEAGR010000002">
    <property type="protein sequence ID" value="MBH1939741.1"/>
    <property type="molecule type" value="Genomic_DNA"/>
</dbReference>
<protein>
    <submittedName>
        <fullName evidence="5">Methyltransferase domain-containing protein</fullName>
    </submittedName>
</protein>
<evidence type="ECO:0000256" key="3">
    <source>
        <dbReference type="ARBA" id="ARBA00022679"/>
    </source>
</evidence>
<comment type="caution">
    <text evidence="5">The sequence shown here is derived from an EMBL/GenBank/DDBJ whole genome shotgun (WGS) entry which is preliminary data.</text>
</comment>
<dbReference type="SUPFAM" id="SSF53335">
    <property type="entry name" value="S-adenosyl-L-methionine-dependent methyltransferases"/>
    <property type="match status" value="1"/>
</dbReference>
<dbReference type="AlphaFoldDB" id="A0A8J7KRX8"/>
<feature type="domain" description="Methyltransferase type 11" evidence="4">
    <location>
        <begin position="49"/>
        <end position="143"/>
    </location>
</feature>
<keyword evidence="2 5" id="KW-0489">Methyltransferase</keyword>
<dbReference type="Proteomes" id="UP000623269">
    <property type="component" value="Unassembled WGS sequence"/>
</dbReference>
<name>A0A8J7KRX8_9FIRM</name>
<evidence type="ECO:0000313" key="6">
    <source>
        <dbReference type="Proteomes" id="UP000623269"/>
    </source>
</evidence>
<proteinExistence type="inferred from homology"/>
<evidence type="ECO:0000256" key="2">
    <source>
        <dbReference type="ARBA" id="ARBA00022603"/>
    </source>
</evidence>
<evidence type="ECO:0000256" key="1">
    <source>
        <dbReference type="ARBA" id="ARBA00008361"/>
    </source>
</evidence>
<keyword evidence="3" id="KW-0808">Transferase</keyword>
<organism evidence="5 6">
    <name type="scientific">Mobilitalea sibirica</name>
    <dbReference type="NCBI Taxonomy" id="1462919"/>
    <lineage>
        <taxon>Bacteria</taxon>
        <taxon>Bacillati</taxon>
        <taxon>Bacillota</taxon>
        <taxon>Clostridia</taxon>
        <taxon>Lachnospirales</taxon>
        <taxon>Lachnospiraceae</taxon>
        <taxon>Mobilitalea</taxon>
    </lineage>
</organism>
<reference evidence="5" key="1">
    <citation type="submission" date="2020-12" db="EMBL/GenBank/DDBJ databases">
        <title>M. sibirica DSM 26468T genome.</title>
        <authorList>
            <person name="Thieme N."/>
            <person name="Rettenmaier R."/>
            <person name="Zverlov V."/>
            <person name="Liebl W."/>
        </authorList>
    </citation>
    <scope>NUCLEOTIDE SEQUENCE</scope>
    <source>
        <strain evidence="5">DSM 26468</strain>
    </source>
</reference>
<comment type="similarity">
    <text evidence="1">Belongs to the methyltransferase superfamily.</text>
</comment>
<dbReference type="InterPro" id="IPR013216">
    <property type="entry name" value="Methyltransf_11"/>
</dbReference>
<dbReference type="PANTHER" id="PTHR44942:SF4">
    <property type="entry name" value="METHYLTRANSFERASE TYPE 11 DOMAIN-CONTAINING PROTEIN"/>
    <property type="match status" value="1"/>
</dbReference>
<accession>A0A8J7KRX8</accession>